<gene>
    <name evidence="9" type="ORF">ZIOFF_046990</name>
</gene>
<dbReference type="PROSITE" id="PS00973">
    <property type="entry name" value="USP_2"/>
    <property type="match status" value="1"/>
</dbReference>
<dbReference type="GO" id="GO:0005634">
    <property type="term" value="C:nucleus"/>
    <property type="evidence" value="ECO:0007669"/>
    <property type="project" value="TreeGrafter"/>
</dbReference>
<evidence type="ECO:0000256" key="1">
    <source>
        <dbReference type="ARBA" id="ARBA00000707"/>
    </source>
</evidence>
<dbReference type="InterPro" id="IPR028889">
    <property type="entry name" value="USP"/>
</dbReference>
<sequence length="690" mass="77682">MKHRREVNIYPLIHKVRHGYKILLAIGELFPPQYRLAASILGLGMGVSSLYMVLREGKLSSFQLSWGTQQDDSSKIVYVAGLRNLGNNCFLNVVLQALASCSWFVRFLQNVPVSDVESIVECMPLLASLATLLEDLCIIHDEKTILDPRRLMLALSFYANGFALTKQQDAAEALLHLLSSLEEEILHSYMLHRSSLAEIMSIPSRIHKLNSKTQTDLELWRTFVCGPFDGAIRSTLTCRSCSTVVMTFSSCCSEYCLVLVDTNEKEKEVEEESLTCGYAVALELESNCLEAFCILIAGHNDLHMFQTNSTNFSYYLGNISQIFFSFNFFLKFYSYCGILNTFFHCLSHLFSTVMVILYIEGCSVIDCLKKFTTAEYLENYHCDRCWHIAAIKCLSLTSNNNGVPFVILHNQSLVFVARKDARTYFIVCGWLASSHFVDCRRKGNTWTLILLQFMNFQILCIHLQRASMNDYGELIKLQGHVSFPFILDLFPFTRTSKTLGDGALVPCTRENANRKLQPLDPQLMQMYIQYKKQSLELVHGTAGEDSLLKGIPTNNFKNRTNELPHGMSGEMIAIGKHNVSDKKTEIAAVASDSQALSGIKGSEAITGSYYRLSSVVEHYGKSGSGHYAIFRRVTSESFGGNSNSTPETEQSQWFYVSDHEVLNVSIETVFAAEASLLFYERIDGNFHIAA</sequence>
<evidence type="ECO:0000256" key="6">
    <source>
        <dbReference type="ARBA" id="ARBA00022807"/>
    </source>
</evidence>
<dbReference type="Proteomes" id="UP000734854">
    <property type="component" value="Unassembled WGS sequence"/>
</dbReference>
<dbReference type="InterPro" id="IPR050164">
    <property type="entry name" value="Peptidase_C19"/>
</dbReference>
<feature type="domain" description="USP" evidence="8">
    <location>
        <begin position="80"/>
        <end position="682"/>
    </location>
</feature>
<proteinExistence type="inferred from homology"/>
<comment type="catalytic activity">
    <reaction evidence="1 7">
        <text>Thiol-dependent hydrolysis of ester, thioester, amide, peptide and isopeptide bonds formed by the C-terminal Gly of ubiquitin (a 76-residue protein attached to proteins as an intracellular targeting signal).</text>
        <dbReference type="EC" id="3.4.19.12"/>
    </reaction>
</comment>
<dbReference type="GO" id="GO:0004843">
    <property type="term" value="F:cysteine-type deubiquitinase activity"/>
    <property type="evidence" value="ECO:0007669"/>
    <property type="project" value="UniProtKB-UniRule"/>
</dbReference>
<keyword evidence="3 7" id="KW-0645">Protease</keyword>
<keyword evidence="6 7" id="KW-0788">Thiol protease</keyword>
<evidence type="ECO:0000313" key="9">
    <source>
        <dbReference type="EMBL" id="KAG6492040.1"/>
    </source>
</evidence>
<comment type="caution">
    <text evidence="9">The sequence shown here is derived from an EMBL/GenBank/DDBJ whole genome shotgun (WGS) entry which is preliminary data.</text>
</comment>
<evidence type="ECO:0000256" key="3">
    <source>
        <dbReference type="ARBA" id="ARBA00022670"/>
    </source>
</evidence>
<dbReference type="GO" id="GO:0006508">
    <property type="term" value="P:proteolysis"/>
    <property type="evidence" value="ECO:0007669"/>
    <property type="project" value="UniProtKB-KW"/>
</dbReference>
<dbReference type="CDD" id="cd02257">
    <property type="entry name" value="Peptidase_C19"/>
    <property type="match status" value="1"/>
</dbReference>
<comment type="function">
    <text evidence="7">Recognizes and hydrolyzes the peptide bond at the C-terminal Gly of ubiquitin. Involved in the processing of poly-ubiquitin precursors as well as that of ubiquitinated proteins.</text>
</comment>
<name>A0A8J5G5I4_ZINOF</name>
<dbReference type="PROSITE" id="PS00972">
    <property type="entry name" value="USP_1"/>
    <property type="match status" value="1"/>
</dbReference>
<dbReference type="GO" id="GO:0016579">
    <property type="term" value="P:protein deubiquitination"/>
    <property type="evidence" value="ECO:0007669"/>
    <property type="project" value="InterPro"/>
</dbReference>
<dbReference type="InterPro" id="IPR038765">
    <property type="entry name" value="Papain-like_cys_pep_sf"/>
</dbReference>
<dbReference type="SUPFAM" id="SSF54001">
    <property type="entry name" value="Cysteine proteinases"/>
    <property type="match status" value="1"/>
</dbReference>
<comment type="similarity">
    <text evidence="2 7">Belongs to the peptidase C19 family.</text>
</comment>
<dbReference type="PANTHER" id="PTHR24006">
    <property type="entry name" value="UBIQUITIN CARBOXYL-TERMINAL HYDROLASE"/>
    <property type="match status" value="1"/>
</dbReference>
<evidence type="ECO:0000256" key="4">
    <source>
        <dbReference type="ARBA" id="ARBA00022786"/>
    </source>
</evidence>
<reference evidence="9 10" key="1">
    <citation type="submission" date="2020-08" db="EMBL/GenBank/DDBJ databases">
        <title>Plant Genome Project.</title>
        <authorList>
            <person name="Zhang R.-G."/>
        </authorList>
    </citation>
    <scope>NUCLEOTIDE SEQUENCE [LARGE SCALE GENOMIC DNA]</scope>
    <source>
        <tissue evidence="9">Rhizome</tissue>
    </source>
</reference>
<dbReference type="EMBL" id="JACMSC010000013">
    <property type="protein sequence ID" value="KAG6492040.1"/>
    <property type="molecule type" value="Genomic_DNA"/>
</dbReference>
<dbReference type="InterPro" id="IPR018200">
    <property type="entry name" value="USP_CS"/>
</dbReference>
<dbReference type="Gene3D" id="3.90.70.10">
    <property type="entry name" value="Cysteine proteinases"/>
    <property type="match status" value="1"/>
</dbReference>
<dbReference type="PROSITE" id="PS50235">
    <property type="entry name" value="USP_3"/>
    <property type="match status" value="1"/>
</dbReference>
<organism evidence="9 10">
    <name type="scientific">Zingiber officinale</name>
    <name type="common">Ginger</name>
    <name type="synonym">Amomum zingiber</name>
    <dbReference type="NCBI Taxonomy" id="94328"/>
    <lineage>
        <taxon>Eukaryota</taxon>
        <taxon>Viridiplantae</taxon>
        <taxon>Streptophyta</taxon>
        <taxon>Embryophyta</taxon>
        <taxon>Tracheophyta</taxon>
        <taxon>Spermatophyta</taxon>
        <taxon>Magnoliopsida</taxon>
        <taxon>Liliopsida</taxon>
        <taxon>Zingiberales</taxon>
        <taxon>Zingiberaceae</taxon>
        <taxon>Zingiber</taxon>
    </lineage>
</organism>
<accession>A0A8J5G5I4</accession>
<dbReference type="InterPro" id="IPR001394">
    <property type="entry name" value="Peptidase_C19_UCH"/>
</dbReference>
<evidence type="ECO:0000256" key="7">
    <source>
        <dbReference type="RuleBase" id="RU366025"/>
    </source>
</evidence>
<dbReference type="EC" id="3.4.19.12" evidence="7"/>
<evidence type="ECO:0000256" key="2">
    <source>
        <dbReference type="ARBA" id="ARBA00009085"/>
    </source>
</evidence>
<evidence type="ECO:0000256" key="5">
    <source>
        <dbReference type="ARBA" id="ARBA00022801"/>
    </source>
</evidence>
<evidence type="ECO:0000313" key="10">
    <source>
        <dbReference type="Proteomes" id="UP000734854"/>
    </source>
</evidence>
<dbReference type="GO" id="GO:0005829">
    <property type="term" value="C:cytosol"/>
    <property type="evidence" value="ECO:0007669"/>
    <property type="project" value="TreeGrafter"/>
</dbReference>
<keyword evidence="5 7" id="KW-0378">Hydrolase</keyword>
<keyword evidence="4 7" id="KW-0833">Ubl conjugation pathway</keyword>
<dbReference type="Pfam" id="PF00443">
    <property type="entry name" value="UCH"/>
    <property type="match status" value="1"/>
</dbReference>
<evidence type="ECO:0000259" key="8">
    <source>
        <dbReference type="PROSITE" id="PS50235"/>
    </source>
</evidence>
<dbReference type="AlphaFoldDB" id="A0A8J5G5I4"/>
<dbReference type="PANTHER" id="PTHR24006:SF888">
    <property type="entry name" value="UBIQUITIN CARBOXYL-TERMINAL HYDROLASE 30"/>
    <property type="match status" value="1"/>
</dbReference>
<protein>
    <recommendedName>
        <fullName evidence="7">Ubiquitin carboxyl-terminal hydrolase</fullName>
        <ecNumber evidence="7">3.4.19.12</ecNumber>
    </recommendedName>
</protein>
<keyword evidence="10" id="KW-1185">Reference proteome</keyword>